<reference evidence="7 8" key="1">
    <citation type="submission" date="2018-06" db="EMBL/GenBank/DDBJ databases">
        <title>The Genome of Cuscuta australis (Dodder) Provides Insight into the Evolution of Plant Parasitism.</title>
        <authorList>
            <person name="Liu H."/>
        </authorList>
    </citation>
    <scope>NUCLEOTIDE SEQUENCE [LARGE SCALE GENOMIC DNA]</scope>
    <source>
        <strain evidence="8">cv. Yunnan</strain>
        <tissue evidence="7">Vines</tissue>
    </source>
</reference>
<dbReference type="InterPro" id="IPR016177">
    <property type="entry name" value="DNA-bd_dom_sf"/>
</dbReference>
<proteinExistence type="predicted"/>
<comment type="caution">
    <text evidence="7">The sequence shown here is derived from an EMBL/GenBank/DDBJ whole genome shotgun (WGS) entry which is preliminary data.</text>
</comment>
<keyword evidence="4" id="KW-0804">Transcription</keyword>
<evidence type="ECO:0000256" key="4">
    <source>
        <dbReference type="ARBA" id="ARBA00023163"/>
    </source>
</evidence>
<dbReference type="PANTHER" id="PTHR34067:SF22">
    <property type="entry name" value="METHYL-CPG-BINDING DOMAIN-CONTAINING PROTEIN 13-LIKE"/>
    <property type="match status" value="1"/>
</dbReference>
<evidence type="ECO:0000256" key="5">
    <source>
        <dbReference type="ARBA" id="ARBA00023242"/>
    </source>
</evidence>
<keyword evidence="8" id="KW-1185">Reference proteome</keyword>
<dbReference type="SUPFAM" id="SSF54171">
    <property type="entry name" value="DNA-binding domain"/>
    <property type="match status" value="1"/>
</dbReference>
<dbReference type="Proteomes" id="UP000249390">
    <property type="component" value="Unassembled WGS sequence"/>
</dbReference>
<name>A0A328E2F1_9ASTE</name>
<evidence type="ECO:0000313" key="8">
    <source>
        <dbReference type="Proteomes" id="UP000249390"/>
    </source>
</evidence>
<feature type="domain" description="MBD" evidence="6">
    <location>
        <begin position="9"/>
        <end position="81"/>
    </location>
</feature>
<dbReference type="PANTHER" id="PTHR34067">
    <property type="entry name" value="OS04G0193200 PROTEIN"/>
    <property type="match status" value="1"/>
</dbReference>
<keyword evidence="3" id="KW-0238">DNA-binding</keyword>
<comment type="subcellular location">
    <subcellularLocation>
        <location evidence="1">Nucleus</location>
    </subcellularLocation>
</comment>
<protein>
    <recommendedName>
        <fullName evidence="6">MBD domain-containing protein</fullName>
    </recommendedName>
</protein>
<evidence type="ECO:0000256" key="3">
    <source>
        <dbReference type="ARBA" id="ARBA00023125"/>
    </source>
</evidence>
<accession>A0A328E2F1</accession>
<dbReference type="AlphaFoldDB" id="A0A328E2F1"/>
<keyword evidence="5" id="KW-0539">Nucleus</keyword>
<dbReference type="GO" id="GO:0005634">
    <property type="term" value="C:nucleus"/>
    <property type="evidence" value="ECO:0007669"/>
    <property type="project" value="UniProtKB-SubCell"/>
</dbReference>
<dbReference type="CDD" id="cd00122">
    <property type="entry name" value="MBD"/>
    <property type="match status" value="1"/>
</dbReference>
<evidence type="ECO:0000256" key="2">
    <source>
        <dbReference type="ARBA" id="ARBA00023015"/>
    </source>
</evidence>
<evidence type="ECO:0000256" key="1">
    <source>
        <dbReference type="ARBA" id="ARBA00004123"/>
    </source>
</evidence>
<gene>
    <name evidence="7" type="ORF">DM860_016043</name>
</gene>
<dbReference type="Pfam" id="PF01429">
    <property type="entry name" value="MBD"/>
    <property type="match status" value="1"/>
</dbReference>
<dbReference type="PROSITE" id="PS50982">
    <property type="entry name" value="MBD"/>
    <property type="match status" value="1"/>
</dbReference>
<dbReference type="InterPro" id="IPR001739">
    <property type="entry name" value="Methyl_CpG_DNA-bd"/>
</dbReference>
<dbReference type="EMBL" id="NQVE01000035">
    <property type="protein sequence ID" value="RAL52194.1"/>
    <property type="molecule type" value="Genomic_DNA"/>
</dbReference>
<evidence type="ECO:0000259" key="6">
    <source>
        <dbReference type="PROSITE" id="PS50982"/>
    </source>
</evidence>
<keyword evidence="2" id="KW-0805">Transcription regulation</keyword>
<evidence type="ECO:0000313" key="7">
    <source>
        <dbReference type="EMBL" id="RAL52194.1"/>
    </source>
</evidence>
<organism evidence="7 8">
    <name type="scientific">Cuscuta australis</name>
    <dbReference type="NCBI Taxonomy" id="267555"/>
    <lineage>
        <taxon>Eukaryota</taxon>
        <taxon>Viridiplantae</taxon>
        <taxon>Streptophyta</taxon>
        <taxon>Embryophyta</taxon>
        <taxon>Tracheophyta</taxon>
        <taxon>Spermatophyta</taxon>
        <taxon>Magnoliopsida</taxon>
        <taxon>eudicotyledons</taxon>
        <taxon>Gunneridae</taxon>
        <taxon>Pentapetalae</taxon>
        <taxon>asterids</taxon>
        <taxon>lamiids</taxon>
        <taxon>Solanales</taxon>
        <taxon>Convolvulaceae</taxon>
        <taxon>Cuscuteae</taxon>
        <taxon>Cuscuta</taxon>
        <taxon>Cuscuta subgen. Grammica</taxon>
        <taxon>Cuscuta sect. Cleistogrammica</taxon>
    </lineage>
</organism>
<dbReference type="InterPro" id="IPR038945">
    <property type="entry name" value="MBD13-like"/>
</dbReference>
<dbReference type="Gene3D" id="3.30.890.10">
    <property type="entry name" value="Methyl-cpg-binding Protein 2, Chain A"/>
    <property type="match status" value="1"/>
</dbReference>
<dbReference type="GO" id="GO:0003677">
    <property type="term" value="F:DNA binding"/>
    <property type="evidence" value="ECO:0007669"/>
    <property type="project" value="UniProtKB-KW"/>
</dbReference>
<sequence length="354" mass="38652">MTKKGRGKFAVEKPLAKGLPPGWTKEIRIKKKGGKTRKDLYYIDPESGQVFRSLKDVSRYLGTKDCSETEQGLNNLQAAGSISSLPSEAEELKVGESKWDDEQLAVDQRKEEVVMPSGKECCLSPSPDHIAREVEDVGNKSETILNRRKKLHERKGSHLPLRTSKRLAGIKADSSLELKTNTNSHHQGLAAAPRQKGQTEAGMTDIRMVDDTHGNERKHEAVAADTAAALPAGEPESSLLMMKDVWMDPCIEFAIKTLTGAIPCMGVEENKADKMTPQSSLSSSAGNLQSCVEELPFGGGGVLALDPCIEFAAKILTGEIPISVDECSPEKPLFKQQQQQKCWLTKFGSNQPIV</sequence>
<dbReference type="SMART" id="SM00391">
    <property type="entry name" value="MBD"/>
    <property type="match status" value="1"/>
</dbReference>